<protein>
    <submittedName>
        <fullName evidence="3">SET domain-containing protein</fullName>
    </submittedName>
</protein>
<reference evidence="3 4" key="1">
    <citation type="journal article" date="2019" name="Nat. Ecol. Evol.">
        <title>Megaphylogeny resolves global patterns of mushroom evolution.</title>
        <authorList>
            <person name="Varga T."/>
            <person name="Krizsan K."/>
            <person name="Foldi C."/>
            <person name="Dima B."/>
            <person name="Sanchez-Garcia M."/>
            <person name="Sanchez-Ramirez S."/>
            <person name="Szollosi G.J."/>
            <person name="Szarkandi J.G."/>
            <person name="Papp V."/>
            <person name="Albert L."/>
            <person name="Andreopoulos W."/>
            <person name="Angelini C."/>
            <person name="Antonin V."/>
            <person name="Barry K.W."/>
            <person name="Bougher N.L."/>
            <person name="Buchanan P."/>
            <person name="Buyck B."/>
            <person name="Bense V."/>
            <person name="Catcheside P."/>
            <person name="Chovatia M."/>
            <person name="Cooper J."/>
            <person name="Damon W."/>
            <person name="Desjardin D."/>
            <person name="Finy P."/>
            <person name="Geml J."/>
            <person name="Haridas S."/>
            <person name="Hughes K."/>
            <person name="Justo A."/>
            <person name="Karasinski D."/>
            <person name="Kautmanova I."/>
            <person name="Kiss B."/>
            <person name="Kocsube S."/>
            <person name="Kotiranta H."/>
            <person name="LaButti K.M."/>
            <person name="Lechner B.E."/>
            <person name="Liimatainen K."/>
            <person name="Lipzen A."/>
            <person name="Lukacs Z."/>
            <person name="Mihaltcheva S."/>
            <person name="Morgado L.N."/>
            <person name="Niskanen T."/>
            <person name="Noordeloos M.E."/>
            <person name="Ohm R.A."/>
            <person name="Ortiz-Santana B."/>
            <person name="Ovrebo C."/>
            <person name="Racz N."/>
            <person name="Riley R."/>
            <person name="Savchenko A."/>
            <person name="Shiryaev A."/>
            <person name="Soop K."/>
            <person name="Spirin V."/>
            <person name="Szebenyi C."/>
            <person name="Tomsovsky M."/>
            <person name="Tulloss R.E."/>
            <person name="Uehling J."/>
            <person name="Grigoriev I.V."/>
            <person name="Vagvolgyi C."/>
            <person name="Papp T."/>
            <person name="Martin F.M."/>
            <person name="Miettinen O."/>
            <person name="Hibbett D.S."/>
            <person name="Nagy L.G."/>
        </authorList>
    </citation>
    <scope>NUCLEOTIDE SEQUENCE [LARGE SCALE GENOMIC DNA]</scope>
    <source>
        <strain evidence="3 4">OMC1185</strain>
    </source>
</reference>
<dbReference type="Gene3D" id="2.170.270.10">
    <property type="entry name" value="SET domain"/>
    <property type="match status" value="1"/>
</dbReference>
<dbReference type="OrthoDB" id="1028014at2759"/>
<dbReference type="InterPro" id="IPR046341">
    <property type="entry name" value="SET_dom_sf"/>
</dbReference>
<dbReference type="GO" id="GO:0005634">
    <property type="term" value="C:nucleus"/>
    <property type="evidence" value="ECO:0007669"/>
    <property type="project" value="TreeGrafter"/>
</dbReference>
<feature type="compositionally biased region" description="Polar residues" evidence="1">
    <location>
        <begin position="250"/>
        <end position="262"/>
    </location>
</feature>
<evidence type="ECO:0000256" key="1">
    <source>
        <dbReference type="SAM" id="MobiDB-lite"/>
    </source>
</evidence>
<dbReference type="InterPro" id="IPR001214">
    <property type="entry name" value="SET_dom"/>
</dbReference>
<feature type="domain" description="SET" evidence="2">
    <location>
        <begin position="1"/>
        <end position="392"/>
    </location>
</feature>
<dbReference type="PROSITE" id="PS50280">
    <property type="entry name" value="SET"/>
    <property type="match status" value="1"/>
</dbReference>
<dbReference type="InterPro" id="IPR050869">
    <property type="entry name" value="H3K4_H4K5_MeTrfase"/>
</dbReference>
<name>A0A5C3N1S9_9AGAM</name>
<dbReference type="STRING" id="5364.A0A5C3N1S9"/>
<dbReference type="PANTHER" id="PTHR12197">
    <property type="entry name" value="HISTONE-LYSINE N-METHYLTRANSFERASE SMYD"/>
    <property type="match status" value="1"/>
</dbReference>
<feature type="compositionally biased region" description="Low complexity" evidence="1">
    <location>
        <begin position="220"/>
        <end position="243"/>
    </location>
</feature>
<evidence type="ECO:0000313" key="4">
    <source>
        <dbReference type="Proteomes" id="UP000305948"/>
    </source>
</evidence>
<gene>
    <name evidence="3" type="ORF">OE88DRAFT_1719176</name>
</gene>
<dbReference type="CDD" id="cd20071">
    <property type="entry name" value="SET_SMYD"/>
    <property type="match status" value="1"/>
</dbReference>
<proteinExistence type="predicted"/>
<keyword evidence="4" id="KW-1185">Reference proteome</keyword>
<evidence type="ECO:0000259" key="2">
    <source>
        <dbReference type="PROSITE" id="PS50280"/>
    </source>
</evidence>
<dbReference type="Proteomes" id="UP000305948">
    <property type="component" value="Unassembled WGS sequence"/>
</dbReference>
<dbReference type="AlphaFoldDB" id="A0A5C3N1S9"/>
<evidence type="ECO:0000313" key="3">
    <source>
        <dbReference type="EMBL" id="TFK50366.1"/>
    </source>
</evidence>
<dbReference type="SUPFAM" id="SSF82199">
    <property type="entry name" value="SET domain"/>
    <property type="match status" value="1"/>
</dbReference>
<feature type="region of interest" description="Disordered" evidence="1">
    <location>
        <begin position="215"/>
        <end position="262"/>
    </location>
</feature>
<dbReference type="Pfam" id="PF00856">
    <property type="entry name" value="SET"/>
    <property type="match status" value="1"/>
</dbReference>
<dbReference type="SMART" id="SM00317">
    <property type="entry name" value="SET"/>
    <property type="match status" value="1"/>
</dbReference>
<organism evidence="3 4">
    <name type="scientific">Heliocybe sulcata</name>
    <dbReference type="NCBI Taxonomy" id="5364"/>
    <lineage>
        <taxon>Eukaryota</taxon>
        <taxon>Fungi</taxon>
        <taxon>Dikarya</taxon>
        <taxon>Basidiomycota</taxon>
        <taxon>Agaricomycotina</taxon>
        <taxon>Agaricomycetes</taxon>
        <taxon>Gloeophyllales</taxon>
        <taxon>Gloeophyllaceae</taxon>
        <taxon>Heliocybe</taxon>
    </lineage>
</organism>
<dbReference type="EMBL" id="ML213513">
    <property type="protein sequence ID" value="TFK50366.1"/>
    <property type="molecule type" value="Genomic_DNA"/>
</dbReference>
<accession>A0A5C3N1S9</accession>
<sequence length="430" mass="47690">MGSVYEIKPTSYGGRGAFATSSIPAGTVVHTSPSPFAHVVYRVFRKEVCAWCWRYAWDDGGKRNWSVKVNCGGKGKERDRARGGLWFCGEECKEEWMKDDEDGLAMEVYEAIDREGAKAMKFKPPADSKPSNSKQDVLSIEEFVPDNLQAEDLTQELLDDIWAKVETTARLYFGEPPSSGKSRGKRKMPIVPLGDEHDIDLARFVASGLISVHRDNHRAPCTSPPSSVATTPPRSPTPSSIESASEPDESSSLPLVSTAEASGSPSASWPGFLSLQPNELSALRSSPNQLSQWIQVYLFLASIFVGHPLHPLILDPSYTCAIFNRDAGNSFGIWQLPYMDESEMFGWGVWVDASYFNHSCSPNLVKKRSGRVFSFLTTRPIEAGEELCISYGNVNDDVITRRKRLWDGWWFWCGCTRCAEDCARSAQGSA</sequence>
<dbReference type="PANTHER" id="PTHR12197:SF294">
    <property type="entry name" value="POTENTIAL PROTEIN LYSINE METHYLTRANSFERASE SET6"/>
    <property type="match status" value="1"/>
</dbReference>